<accession>A0A9Q1K903</accession>
<comment type="caution">
    <text evidence="1">The sequence shown here is derived from an EMBL/GenBank/DDBJ whole genome shotgun (WGS) entry which is preliminary data.</text>
</comment>
<organism evidence="1 2">
    <name type="scientific">Carnegiea gigantea</name>
    <dbReference type="NCBI Taxonomy" id="171969"/>
    <lineage>
        <taxon>Eukaryota</taxon>
        <taxon>Viridiplantae</taxon>
        <taxon>Streptophyta</taxon>
        <taxon>Embryophyta</taxon>
        <taxon>Tracheophyta</taxon>
        <taxon>Spermatophyta</taxon>
        <taxon>Magnoliopsida</taxon>
        <taxon>eudicotyledons</taxon>
        <taxon>Gunneridae</taxon>
        <taxon>Pentapetalae</taxon>
        <taxon>Caryophyllales</taxon>
        <taxon>Cactineae</taxon>
        <taxon>Cactaceae</taxon>
        <taxon>Cactoideae</taxon>
        <taxon>Echinocereeae</taxon>
        <taxon>Carnegiea</taxon>
    </lineage>
</organism>
<dbReference type="EMBL" id="JAKOGI010000214">
    <property type="protein sequence ID" value="KAJ8439616.1"/>
    <property type="molecule type" value="Genomic_DNA"/>
</dbReference>
<dbReference type="AlphaFoldDB" id="A0A9Q1K903"/>
<evidence type="ECO:0000313" key="1">
    <source>
        <dbReference type="EMBL" id="KAJ8439616.1"/>
    </source>
</evidence>
<sequence>MLTGGRCIFHGQLPHLLIFYGFLTWVRLLRWVPAFPVADGEGSIGGHVPATFSVATEWFFSRFACFLLVSTFLRFPLQQPVVSVAAGRVSRWRPIAGDFSGHRRVPGGFKFFFFQFRRGCLKCSRARSVRFSFSAADGVCFYLDNGPCLLLAVTHTMREGCKRFVAIQSKSFDLAIVGTAKDVLKISENGRGRRTSLLLPKNVALWLLRASGRFFKSKSSNWCNQVRRGSRGQWDRGKQRVVTELGIRASSSVSTQVYSQRNSFENKRNRVHESNGSSSEGIVSVCANWPSDALLLSVQIGLQTHCLCVIQVLLHQMRLNLLILLSLKLKFVDRLLATLLFL</sequence>
<protein>
    <submittedName>
        <fullName evidence="1">Uncharacterized protein</fullName>
    </submittedName>
</protein>
<keyword evidence="2" id="KW-1185">Reference proteome</keyword>
<dbReference type="Proteomes" id="UP001153076">
    <property type="component" value="Unassembled WGS sequence"/>
</dbReference>
<evidence type="ECO:0000313" key="2">
    <source>
        <dbReference type="Proteomes" id="UP001153076"/>
    </source>
</evidence>
<gene>
    <name evidence="1" type="ORF">Cgig2_020992</name>
</gene>
<proteinExistence type="predicted"/>
<reference evidence="1" key="1">
    <citation type="submission" date="2022-04" db="EMBL/GenBank/DDBJ databases">
        <title>Carnegiea gigantea Genome sequencing and assembly v2.</title>
        <authorList>
            <person name="Copetti D."/>
            <person name="Sanderson M.J."/>
            <person name="Burquez A."/>
            <person name="Wojciechowski M.F."/>
        </authorList>
    </citation>
    <scope>NUCLEOTIDE SEQUENCE</scope>
    <source>
        <strain evidence="1">SGP5-SGP5p</strain>
        <tissue evidence="1">Aerial part</tissue>
    </source>
</reference>
<name>A0A9Q1K903_9CARY</name>